<protein>
    <submittedName>
        <fullName evidence="1">Uncharacterized protein</fullName>
    </submittedName>
</protein>
<evidence type="ECO:0000313" key="1">
    <source>
        <dbReference type="EMBL" id="QHG10895.1"/>
    </source>
</evidence>
<reference evidence="1" key="1">
    <citation type="journal article" date="2020" name="Microbiol. Resour. Announc.">
        <title>Complete Genome Sequence of Moraxella osloensis Strain YV1, Isolated from an Australian Wastewater Treatment Plant.</title>
        <authorList>
            <person name="Batinovic S."/>
            <person name="Rice D.T.F."/>
            <person name="Seviour R.J."/>
            <person name="Petrovski S."/>
        </authorList>
    </citation>
    <scope>NUCLEOTIDE SEQUENCE</scope>
    <source>
        <strain evidence="1">YV1</strain>
    </source>
</reference>
<gene>
    <name evidence="1" type="ORF">GSF12_12945</name>
</gene>
<name>A0A6P1KR53_FAUOS</name>
<geneLocation type="plasmid" evidence="1">
    <name>p4</name>
</geneLocation>
<keyword evidence="1" id="KW-0614">Plasmid</keyword>
<sequence length="88" mass="9938">MQPLEYTAEQRDKVLDDLFAMLPSQNGLVIERLQNSNMRYAVRSFANPAESVESVTVLKFGTGDGFSKDSKPRDTNSIERYLEQAKGH</sequence>
<accession>A0A6P1KR53</accession>
<proteinExistence type="predicted"/>
<dbReference type="EMBL" id="CP047230">
    <property type="protein sequence ID" value="QHG10895.1"/>
    <property type="molecule type" value="Genomic_DNA"/>
</dbReference>
<dbReference type="AlphaFoldDB" id="A0A6P1KR53"/>
<organism evidence="1">
    <name type="scientific">Faucicola osloensis</name>
    <name type="common">Moraxella osloensis</name>
    <dbReference type="NCBI Taxonomy" id="34062"/>
    <lineage>
        <taxon>Bacteria</taxon>
        <taxon>Pseudomonadati</taxon>
        <taxon>Pseudomonadota</taxon>
        <taxon>Gammaproteobacteria</taxon>
        <taxon>Moraxellales</taxon>
        <taxon>Moraxellaceae</taxon>
        <taxon>Faucicola</taxon>
    </lineage>
</organism>